<dbReference type="AlphaFoldDB" id="A0A512DQW2"/>
<keyword evidence="2" id="KW-1185">Reference proteome</keyword>
<evidence type="ECO:0000313" key="2">
    <source>
        <dbReference type="Proteomes" id="UP000321523"/>
    </source>
</evidence>
<protein>
    <submittedName>
        <fullName evidence="1">Uncharacterized protein</fullName>
    </submittedName>
</protein>
<proteinExistence type="predicted"/>
<sequence>MRSPVIASELRSACRVHARLLDSFIELTRAELDRQTCVFAQESLRETLELMRADRKAYGALGGLIAVSDAA</sequence>
<dbReference type="Proteomes" id="UP000321523">
    <property type="component" value="Unassembled WGS sequence"/>
</dbReference>
<dbReference type="RefSeq" id="WP_044429177.1">
    <property type="nucleotide sequence ID" value="NZ_BJYZ01000013.1"/>
</dbReference>
<dbReference type="OrthoDB" id="7307079at2"/>
<accession>A0A512DQW2</accession>
<reference evidence="1 2" key="1">
    <citation type="submission" date="2019-07" db="EMBL/GenBank/DDBJ databases">
        <title>Whole genome shotgun sequence of Skermanella aerolata NBRC 106429.</title>
        <authorList>
            <person name="Hosoyama A."/>
            <person name="Uohara A."/>
            <person name="Ohji S."/>
            <person name="Ichikawa N."/>
        </authorList>
    </citation>
    <scope>NUCLEOTIDE SEQUENCE [LARGE SCALE GENOMIC DNA]</scope>
    <source>
        <strain evidence="1 2">NBRC 106429</strain>
    </source>
</reference>
<comment type="caution">
    <text evidence="1">The sequence shown here is derived from an EMBL/GenBank/DDBJ whole genome shotgun (WGS) entry which is preliminary data.</text>
</comment>
<dbReference type="EMBL" id="BJYZ01000013">
    <property type="protein sequence ID" value="GEO38871.1"/>
    <property type="molecule type" value="Genomic_DNA"/>
</dbReference>
<gene>
    <name evidence="1" type="ORF">SAE02_30190</name>
</gene>
<organism evidence="1 2">
    <name type="scientific">Skermanella aerolata</name>
    <dbReference type="NCBI Taxonomy" id="393310"/>
    <lineage>
        <taxon>Bacteria</taxon>
        <taxon>Pseudomonadati</taxon>
        <taxon>Pseudomonadota</taxon>
        <taxon>Alphaproteobacteria</taxon>
        <taxon>Rhodospirillales</taxon>
        <taxon>Azospirillaceae</taxon>
        <taxon>Skermanella</taxon>
    </lineage>
</organism>
<name>A0A512DQW2_9PROT</name>
<evidence type="ECO:0000313" key="1">
    <source>
        <dbReference type="EMBL" id="GEO38871.1"/>
    </source>
</evidence>